<gene>
    <name evidence="1" type="ORF">EB796_011552</name>
</gene>
<comment type="caution">
    <text evidence="1">The sequence shown here is derived from an EMBL/GenBank/DDBJ whole genome shotgun (WGS) entry which is preliminary data.</text>
</comment>
<sequence length="417" mass="46077">MSASTKSVKPFGEWKTPISSAIATAKASRFQDLVLDATDNGNDVVYWSEIRFDEGGRTVVSSCEVGKSEPKDWTPAGFSARTTVHEYGGGNIFVQKGNLYFSNFSDQRLYKQLTPDSTPTPVTAADTSYRYANGDMSAKTNLIYIIREDHSKVESGQAKEPTNSVICLDPSTQQEKVLACGADFYSTPKPWYDTELWTAKLTKSGDAIIEGSAKKIAGGKDVSVMIPRWTPSGELRFISDENNWWNVYESALDGSITNIYKMDREVGQPAWLFGNQPYDANPSSPGEYVVSCDGLLTLMENGVKKKTFNTGFTSHLLLNFSESGRVYCFAHSAIQVSTLISVNILDGKVEILRKSQQVDIDEGYFSKFTEICYNTTDGEKSYANYYKPTNKDYEGPDGELPPLLVKAHGGLPTFSNN</sequence>
<accession>A0A7J7JUT3</accession>
<dbReference type="SUPFAM" id="SSF82171">
    <property type="entry name" value="DPP6 N-terminal domain-like"/>
    <property type="match status" value="1"/>
</dbReference>
<evidence type="ECO:0000313" key="2">
    <source>
        <dbReference type="Proteomes" id="UP000593567"/>
    </source>
</evidence>
<dbReference type="OrthoDB" id="416344at2759"/>
<reference evidence="1" key="1">
    <citation type="submission" date="2020-06" db="EMBL/GenBank/DDBJ databases">
        <title>Draft genome of Bugula neritina, a colonial animal packing powerful symbionts and potential medicines.</title>
        <authorList>
            <person name="Rayko M."/>
        </authorList>
    </citation>
    <scope>NUCLEOTIDE SEQUENCE [LARGE SCALE GENOMIC DNA]</scope>
    <source>
        <strain evidence="1">Kwan_BN1</strain>
    </source>
</reference>
<dbReference type="EMBL" id="VXIV02001748">
    <property type="protein sequence ID" value="KAF6030140.1"/>
    <property type="molecule type" value="Genomic_DNA"/>
</dbReference>
<dbReference type="PANTHER" id="PTHR43056">
    <property type="entry name" value="PEPTIDASE S9 PROLYL OLIGOPEPTIDASE"/>
    <property type="match status" value="1"/>
</dbReference>
<name>A0A7J7JUT3_BUGNE</name>
<proteinExistence type="predicted"/>
<evidence type="ECO:0000313" key="1">
    <source>
        <dbReference type="EMBL" id="KAF6030140.1"/>
    </source>
</evidence>
<organism evidence="1 2">
    <name type="scientific">Bugula neritina</name>
    <name type="common">Brown bryozoan</name>
    <name type="synonym">Sertularia neritina</name>
    <dbReference type="NCBI Taxonomy" id="10212"/>
    <lineage>
        <taxon>Eukaryota</taxon>
        <taxon>Metazoa</taxon>
        <taxon>Spiralia</taxon>
        <taxon>Lophotrochozoa</taxon>
        <taxon>Bryozoa</taxon>
        <taxon>Gymnolaemata</taxon>
        <taxon>Cheilostomatida</taxon>
        <taxon>Flustrina</taxon>
        <taxon>Buguloidea</taxon>
        <taxon>Bugulidae</taxon>
        <taxon>Bugula</taxon>
    </lineage>
</organism>
<protein>
    <submittedName>
        <fullName evidence="1">Uncharacterized protein</fullName>
    </submittedName>
</protein>
<dbReference type="AlphaFoldDB" id="A0A7J7JUT3"/>
<dbReference type="Proteomes" id="UP000593567">
    <property type="component" value="Unassembled WGS sequence"/>
</dbReference>
<dbReference type="InterPro" id="IPR050585">
    <property type="entry name" value="Xaa-Pro_dipeptidyl-ppase/CocE"/>
</dbReference>
<keyword evidence="2" id="KW-1185">Reference proteome</keyword>
<dbReference type="PANTHER" id="PTHR43056:SF5">
    <property type="entry name" value="PEPTIDASE S9 PROLYL OLIGOPEPTIDASE CATALYTIC DOMAIN-CONTAINING PROTEIN"/>
    <property type="match status" value="1"/>
</dbReference>